<evidence type="ECO:0000313" key="2">
    <source>
        <dbReference type="EMBL" id="CAH2273878.1"/>
    </source>
</evidence>
<reference evidence="2" key="1">
    <citation type="submission" date="2022-03" db="EMBL/GenBank/DDBJ databases">
        <authorList>
            <person name="Alioto T."/>
            <person name="Alioto T."/>
            <person name="Gomez Garrido J."/>
        </authorList>
    </citation>
    <scope>NUCLEOTIDE SEQUENCE</scope>
</reference>
<keyword evidence="1" id="KW-0812">Transmembrane</keyword>
<evidence type="ECO:0000256" key="1">
    <source>
        <dbReference type="SAM" id="Phobius"/>
    </source>
</evidence>
<dbReference type="EMBL" id="OW240914">
    <property type="protein sequence ID" value="CAH2273878.1"/>
    <property type="molecule type" value="Genomic_DNA"/>
</dbReference>
<keyword evidence="1" id="KW-0472">Membrane</keyword>
<proteinExistence type="predicted"/>
<sequence length="103" mass="11544">MAEAWKGISFEGSSPDLGTNNKWLTWGSLVTTLAILCVPAWGIQTFLPTIYSKPSSKTFCLKLQLVNMEPCDLPLKWHRAHTIQYLNNSPNHWAPVECIATTL</sequence>
<organism evidence="2 3">
    <name type="scientific">Pelobates cultripes</name>
    <name type="common">Western spadefoot toad</name>
    <dbReference type="NCBI Taxonomy" id="61616"/>
    <lineage>
        <taxon>Eukaryota</taxon>
        <taxon>Metazoa</taxon>
        <taxon>Chordata</taxon>
        <taxon>Craniata</taxon>
        <taxon>Vertebrata</taxon>
        <taxon>Euteleostomi</taxon>
        <taxon>Amphibia</taxon>
        <taxon>Batrachia</taxon>
        <taxon>Anura</taxon>
        <taxon>Pelobatoidea</taxon>
        <taxon>Pelobatidae</taxon>
        <taxon>Pelobates</taxon>
    </lineage>
</organism>
<gene>
    <name evidence="2" type="ORF">PECUL_23A000963</name>
</gene>
<dbReference type="Proteomes" id="UP001295444">
    <property type="component" value="Chromosome 03"/>
</dbReference>
<evidence type="ECO:0000313" key="3">
    <source>
        <dbReference type="Proteomes" id="UP001295444"/>
    </source>
</evidence>
<keyword evidence="3" id="KW-1185">Reference proteome</keyword>
<protein>
    <submittedName>
        <fullName evidence="2">Uncharacterized protein</fullName>
    </submittedName>
</protein>
<keyword evidence="1" id="KW-1133">Transmembrane helix</keyword>
<name>A0AAD1RLB2_PELCU</name>
<accession>A0AAD1RLB2</accession>
<dbReference type="AlphaFoldDB" id="A0AAD1RLB2"/>
<feature type="transmembrane region" description="Helical" evidence="1">
    <location>
        <begin position="23"/>
        <end position="47"/>
    </location>
</feature>